<feature type="domain" description="THAP-type" evidence="6">
    <location>
        <begin position="1"/>
        <end position="90"/>
    </location>
</feature>
<dbReference type="InterPro" id="IPR006612">
    <property type="entry name" value="THAP_Znf"/>
</dbReference>
<evidence type="ECO:0000256" key="3">
    <source>
        <dbReference type="ARBA" id="ARBA00022833"/>
    </source>
</evidence>
<protein>
    <recommendedName>
        <fullName evidence="6">THAP-type domain-containing protein</fullName>
    </recommendedName>
</protein>
<organism evidence="7 8">
    <name type="scientific">Paralvinella palmiformis</name>
    <dbReference type="NCBI Taxonomy" id="53620"/>
    <lineage>
        <taxon>Eukaryota</taxon>
        <taxon>Metazoa</taxon>
        <taxon>Spiralia</taxon>
        <taxon>Lophotrochozoa</taxon>
        <taxon>Annelida</taxon>
        <taxon>Polychaeta</taxon>
        <taxon>Sedentaria</taxon>
        <taxon>Canalipalpata</taxon>
        <taxon>Terebellida</taxon>
        <taxon>Terebelliformia</taxon>
        <taxon>Alvinellidae</taxon>
        <taxon>Paralvinella</taxon>
    </lineage>
</organism>
<evidence type="ECO:0000313" key="7">
    <source>
        <dbReference type="EMBL" id="KAK2143446.1"/>
    </source>
</evidence>
<evidence type="ECO:0000259" key="6">
    <source>
        <dbReference type="PROSITE" id="PS50950"/>
    </source>
</evidence>
<sequence>MVTTKHCCSGVCRSDSHYADRKHMKGLTFMPFPKPHIDRAKSKRSTEDCKRRKHFAIDNFAKHIYICSLHFIGENGPLTSIQIQWTPQLQRLVLGLGRTRLILSLTMLLWLCEAHGLGL</sequence>
<keyword evidence="8" id="KW-1185">Reference proteome</keyword>
<keyword evidence="2 5" id="KW-0863">Zinc-finger</keyword>
<evidence type="ECO:0000256" key="4">
    <source>
        <dbReference type="ARBA" id="ARBA00023125"/>
    </source>
</evidence>
<evidence type="ECO:0000256" key="5">
    <source>
        <dbReference type="PROSITE-ProRule" id="PRU00309"/>
    </source>
</evidence>
<keyword evidence="1" id="KW-0479">Metal-binding</keyword>
<reference evidence="7" key="1">
    <citation type="journal article" date="2023" name="Mol. Biol. Evol.">
        <title>Third-Generation Sequencing Reveals the Adaptive Role of the Epigenome in Three Deep-Sea Polychaetes.</title>
        <authorList>
            <person name="Perez M."/>
            <person name="Aroh O."/>
            <person name="Sun Y."/>
            <person name="Lan Y."/>
            <person name="Juniper S.K."/>
            <person name="Young C.R."/>
            <person name="Angers B."/>
            <person name="Qian P.Y."/>
        </authorList>
    </citation>
    <scope>NUCLEOTIDE SEQUENCE</scope>
    <source>
        <strain evidence="7">P08H-3</strain>
    </source>
</reference>
<dbReference type="EMBL" id="JAODUP010000839">
    <property type="protein sequence ID" value="KAK2143446.1"/>
    <property type="molecule type" value="Genomic_DNA"/>
</dbReference>
<accession>A0AAD9IYS3</accession>
<evidence type="ECO:0000313" key="8">
    <source>
        <dbReference type="Proteomes" id="UP001208570"/>
    </source>
</evidence>
<dbReference type="Proteomes" id="UP001208570">
    <property type="component" value="Unassembled WGS sequence"/>
</dbReference>
<evidence type="ECO:0000256" key="1">
    <source>
        <dbReference type="ARBA" id="ARBA00022723"/>
    </source>
</evidence>
<evidence type="ECO:0000256" key="2">
    <source>
        <dbReference type="ARBA" id="ARBA00022771"/>
    </source>
</evidence>
<keyword evidence="4 5" id="KW-0238">DNA-binding</keyword>
<proteinExistence type="predicted"/>
<keyword evidence="3" id="KW-0862">Zinc</keyword>
<comment type="caution">
    <text evidence="7">The sequence shown here is derived from an EMBL/GenBank/DDBJ whole genome shotgun (WGS) entry which is preliminary data.</text>
</comment>
<name>A0AAD9IYS3_9ANNE</name>
<dbReference type="GO" id="GO:0008270">
    <property type="term" value="F:zinc ion binding"/>
    <property type="evidence" value="ECO:0007669"/>
    <property type="project" value="UniProtKB-KW"/>
</dbReference>
<gene>
    <name evidence="7" type="ORF">LSH36_839g02005</name>
</gene>
<dbReference type="GO" id="GO:0003677">
    <property type="term" value="F:DNA binding"/>
    <property type="evidence" value="ECO:0007669"/>
    <property type="project" value="UniProtKB-UniRule"/>
</dbReference>
<dbReference type="PROSITE" id="PS50950">
    <property type="entry name" value="ZF_THAP"/>
    <property type="match status" value="1"/>
</dbReference>
<dbReference type="AlphaFoldDB" id="A0AAD9IYS3"/>